<dbReference type="InterPro" id="IPR051447">
    <property type="entry name" value="Lipoprotein-release_system"/>
</dbReference>
<feature type="transmembrane region" description="Helical" evidence="7">
    <location>
        <begin position="372"/>
        <end position="391"/>
    </location>
</feature>
<dbReference type="Pfam" id="PF02687">
    <property type="entry name" value="FtsX"/>
    <property type="match status" value="1"/>
</dbReference>
<evidence type="ECO:0000256" key="5">
    <source>
        <dbReference type="ARBA" id="ARBA00022989"/>
    </source>
</evidence>
<feature type="transmembrane region" description="Helical" evidence="7">
    <location>
        <begin position="21"/>
        <end position="48"/>
    </location>
</feature>
<comment type="similarity">
    <text evidence="2">Belongs to the ABC-4 integral membrane protein family. LolC/E subfamily.</text>
</comment>
<protein>
    <submittedName>
        <fullName evidence="9">ABC transporter permease protein</fullName>
    </submittedName>
</protein>
<evidence type="ECO:0000256" key="7">
    <source>
        <dbReference type="SAM" id="Phobius"/>
    </source>
</evidence>
<sequence length="405" mass="44566">MNNLRASFFLAYKGIVKGNMGTTLLTVAVMTLAFINLLFLSSILLGLVNTMNRQGINNLYGNIVIEPEDKKSLIVNSKRVTDLVESVPGVTASSRHYKAGGFFTFDKYKNGQNVNTGRYSVLSIDPSVEKNVTDISDAMIAGDYLDDNDRDKIIIGKDISGGYEGSFEKESLGGVVPGDEVVVLYENGIERKYTVKGIFNSKFVQSDKNAFITNREMESILGVSNGAHEIIIKVDESQPESHYITKFKDMGLKESIYPWNDYMGMTASFTQSFTLIRTLLSAIALLVAGITIYIVVYINILNKKRQIGILQAIGIDKVIIVRSYTVQALFYAASGIILGLSILRLLLVPYFAGHPLEFPVGDVRLEVVASEILISIAALLFAGFISGYMPAKKQTDKTILEAIWG</sequence>
<dbReference type="EMBL" id="LCBB01000012">
    <property type="protein sequence ID" value="KKS02695.1"/>
    <property type="molecule type" value="Genomic_DNA"/>
</dbReference>
<dbReference type="Proteomes" id="UP000033947">
    <property type="component" value="Unassembled WGS sequence"/>
</dbReference>
<dbReference type="AlphaFoldDB" id="A0A0G0VP24"/>
<evidence type="ECO:0000256" key="1">
    <source>
        <dbReference type="ARBA" id="ARBA00004651"/>
    </source>
</evidence>
<comment type="caution">
    <text evidence="9">The sequence shown here is derived from an EMBL/GenBank/DDBJ whole genome shotgun (WGS) entry which is preliminary data.</text>
</comment>
<keyword evidence="4 7" id="KW-0812">Transmembrane</keyword>
<keyword evidence="3" id="KW-1003">Cell membrane</keyword>
<reference evidence="9 10" key="1">
    <citation type="journal article" date="2015" name="Nature">
        <title>rRNA introns, odd ribosomes, and small enigmatic genomes across a large radiation of phyla.</title>
        <authorList>
            <person name="Brown C.T."/>
            <person name="Hug L.A."/>
            <person name="Thomas B.C."/>
            <person name="Sharon I."/>
            <person name="Castelle C.J."/>
            <person name="Singh A."/>
            <person name="Wilkins M.J."/>
            <person name="Williams K.H."/>
            <person name="Banfield J.F."/>
        </authorList>
    </citation>
    <scope>NUCLEOTIDE SEQUENCE [LARGE SCALE GENOMIC DNA]</scope>
</reference>
<proteinExistence type="inferred from homology"/>
<evidence type="ECO:0000256" key="4">
    <source>
        <dbReference type="ARBA" id="ARBA00022692"/>
    </source>
</evidence>
<feature type="transmembrane region" description="Helical" evidence="7">
    <location>
        <begin position="279"/>
        <end position="300"/>
    </location>
</feature>
<evidence type="ECO:0000313" key="10">
    <source>
        <dbReference type="Proteomes" id="UP000033947"/>
    </source>
</evidence>
<dbReference type="PANTHER" id="PTHR30489">
    <property type="entry name" value="LIPOPROTEIN-RELEASING SYSTEM TRANSMEMBRANE PROTEIN LOLE"/>
    <property type="match status" value="1"/>
</dbReference>
<name>A0A0G0VP24_UNCKA</name>
<evidence type="ECO:0000256" key="6">
    <source>
        <dbReference type="ARBA" id="ARBA00023136"/>
    </source>
</evidence>
<feature type="domain" description="ABC3 transporter permease C-terminal" evidence="8">
    <location>
        <begin position="279"/>
        <end position="394"/>
    </location>
</feature>
<dbReference type="GO" id="GO:0098797">
    <property type="term" value="C:plasma membrane protein complex"/>
    <property type="evidence" value="ECO:0007669"/>
    <property type="project" value="TreeGrafter"/>
</dbReference>
<evidence type="ECO:0000313" key="9">
    <source>
        <dbReference type="EMBL" id="KKS02695.1"/>
    </source>
</evidence>
<gene>
    <name evidence="9" type="ORF">UU55_C0012G0018</name>
</gene>
<keyword evidence="6 7" id="KW-0472">Membrane</keyword>
<evidence type="ECO:0000256" key="2">
    <source>
        <dbReference type="ARBA" id="ARBA00005236"/>
    </source>
</evidence>
<feature type="transmembrane region" description="Helical" evidence="7">
    <location>
        <begin position="329"/>
        <end position="352"/>
    </location>
</feature>
<evidence type="ECO:0000259" key="8">
    <source>
        <dbReference type="Pfam" id="PF02687"/>
    </source>
</evidence>
<evidence type="ECO:0000256" key="3">
    <source>
        <dbReference type="ARBA" id="ARBA00022475"/>
    </source>
</evidence>
<keyword evidence="5 7" id="KW-1133">Transmembrane helix</keyword>
<dbReference type="PANTHER" id="PTHR30489:SF0">
    <property type="entry name" value="LIPOPROTEIN-RELEASING SYSTEM TRANSMEMBRANE PROTEIN LOLE"/>
    <property type="match status" value="1"/>
</dbReference>
<dbReference type="InterPro" id="IPR003838">
    <property type="entry name" value="ABC3_permease_C"/>
</dbReference>
<comment type="subcellular location">
    <subcellularLocation>
        <location evidence="1">Cell membrane</location>
        <topology evidence="1">Multi-pass membrane protein</topology>
    </subcellularLocation>
</comment>
<organism evidence="9 10">
    <name type="scientific">candidate division WWE3 bacterium GW2011_GWC2_41_23</name>
    <dbReference type="NCBI Taxonomy" id="1619123"/>
    <lineage>
        <taxon>Bacteria</taxon>
        <taxon>Katanobacteria</taxon>
    </lineage>
</organism>
<dbReference type="GO" id="GO:0044874">
    <property type="term" value="P:lipoprotein localization to outer membrane"/>
    <property type="evidence" value="ECO:0007669"/>
    <property type="project" value="TreeGrafter"/>
</dbReference>
<accession>A0A0G0VP24</accession>